<sequence length="314" mass="36279">MVSQKTIYFLLLSLISCFAQAQTEPIPVKKDTTYWRKKKEFGLNFNQGSFSNNWQGGGVNNLGLGTFFNAKAEYRKERDSWVNDFQSQFGFQKIKNQEFRKSIDRLFFDSKYGRKLGQDTIWAFVANLNVLTQFANGFDFNYAYANQTYPHISGLITPFFLTEAIGIEWRPTSYFNLNFLPGSVRHTILADKDLYREIDARNATEVEAGGTPYDFKNYGVKRGNRALTEVALMQLVANFDKDVFKNVNLKFRYQAFASFKDLGAIDNRLDAKITAKINRFINFNFDLIALYDQDQVTKIQYAQSMGLGFLYTFK</sequence>
<keyword evidence="1" id="KW-0732">Signal</keyword>
<organism evidence="2 3">
    <name type="scientific">Siphonobacter curvatus</name>
    <dbReference type="NCBI Taxonomy" id="2094562"/>
    <lineage>
        <taxon>Bacteria</taxon>
        <taxon>Pseudomonadati</taxon>
        <taxon>Bacteroidota</taxon>
        <taxon>Cytophagia</taxon>
        <taxon>Cytophagales</taxon>
        <taxon>Cytophagaceae</taxon>
        <taxon>Siphonobacter</taxon>
    </lineage>
</organism>
<proteinExistence type="predicted"/>
<evidence type="ECO:0000256" key="1">
    <source>
        <dbReference type="SAM" id="SignalP"/>
    </source>
</evidence>
<protein>
    <recommendedName>
        <fullName evidence="4">DUF3078 domain-containing protein</fullName>
    </recommendedName>
</protein>
<accession>A0A2S7IS61</accession>
<gene>
    <name evidence="2" type="ORF">C5O19_13140</name>
</gene>
<dbReference type="PROSITE" id="PS51257">
    <property type="entry name" value="PROKAR_LIPOPROTEIN"/>
    <property type="match status" value="1"/>
</dbReference>
<name>A0A2S7IS61_9BACT</name>
<comment type="caution">
    <text evidence="2">The sequence shown here is derived from an EMBL/GenBank/DDBJ whole genome shotgun (WGS) entry which is preliminary data.</text>
</comment>
<dbReference type="EMBL" id="PTRA01000001">
    <property type="protein sequence ID" value="PQA60519.1"/>
    <property type="molecule type" value="Genomic_DNA"/>
</dbReference>
<dbReference type="Proteomes" id="UP000239590">
    <property type="component" value="Unassembled WGS sequence"/>
</dbReference>
<feature type="chain" id="PRO_5015567040" description="DUF3078 domain-containing protein" evidence="1">
    <location>
        <begin position="22"/>
        <end position="314"/>
    </location>
</feature>
<dbReference type="AlphaFoldDB" id="A0A2S7IS61"/>
<keyword evidence="3" id="KW-1185">Reference proteome</keyword>
<dbReference type="RefSeq" id="WP_104712901.1">
    <property type="nucleotide sequence ID" value="NZ_PTRA01000001.1"/>
</dbReference>
<evidence type="ECO:0000313" key="3">
    <source>
        <dbReference type="Proteomes" id="UP000239590"/>
    </source>
</evidence>
<evidence type="ECO:0000313" key="2">
    <source>
        <dbReference type="EMBL" id="PQA60519.1"/>
    </source>
</evidence>
<feature type="signal peptide" evidence="1">
    <location>
        <begin position="1"/>
        <end position="21"/>
    </location>
</feature>
<dbReference type="Pfam" id="PF11276">
    <property type="entry name" value="DUF3078"/>
    <property type="match status" value="1"/>
</dbReference>
<evidence type="ECO:0008006" key="4">
    <source>
        <dbReference type="Google" id="ProtNLM"/>
    </source>
</evidence>
<dbReference type="OrthoDB" id="1495718at2"/>
<dbReference type="InterPro" id="IPR021428">
    <property type="entry name" value="DUF3078"/>
</dbReference>
<reference evidence="3" key="1">
    <citation type="submission" date="2018-02" db="EMBL/GenBank/DDBJ databases">
        <title>Genome sequencing of Solimonas sp. HR-BB.</title>
        <authorList>
            <person name="Lee Y."/>
            <person name="Jeon C.O."/>
        </authorList>
    </citation>
    <scope>NUCLEOTIDE SEQUENCE [LARGE SCALE GENOMIC DNA]</scope>
    <source>
        <strain evidence="3">HR-U</strain>
    </source>
</reference>